<dbReference type="AlphaFoldDB" id="A0A2A2JTD7"/>
<evidence type="ECO:0000259" key="1">
    <source>
        <dbReference type="Pfam" id="PF01764"/>
    </source>
</evidence>
<dbReference type="EMBL" id="LIAE01010230">
    <property type="protein sequence ID" value="PAV65004.1"/>
    <property type="molecule type" value="Genomic_DNA"/>
</dbReference>
<comment type="caution">
    <text evidence="2">The sequence shown here is derived from an EMBL/GenBank/DDBJ whole genome shotgun (WGS) entry which is preliminary data.</text>
</comment>
<evidence type="ECO:0000313" key="2">
    <source>
        <dbReference type="EMBL" id="PAV65004.1"/>
    </source>
</evidence>
<dbReference type="Gene3D" id="3.40.50.1820">
    <property type="entry name" value="alpha/beta hydrolase"/>
    <property type="match status" value="1"/>
</dbReference>
<dbReference type="SUPFAM" id="SSF53474">
    <property type="entry name" value="alpha/beta-Hydrolases"/>
    <property type="match status" value="1"/>
</dbReference>
<evidence type="ECO:0000313" key="3">
    <source>
        <dbReference type="Proteomes" id="UP000218231"/>
    </source>
</evidence>
<keyword evidence="3" id="KW-1185">Reference proteome</keyword>
<feature type="domain" description="Fungal lipase-type" evidence="1">
    <location>
        <begin position="87"/>
        <end position="228"/>
    </location>
</feature>
<reference evidence="2 3" key="1">
    <citation type="journal article" date="2017" name="Curr. Biol.">
        <title>Genome architecture and evolution of a unichromosomal asexual nematode.</title>
        <authorList>
            <person name="Fradin H."/>
            <person name="Zegar C."/>
            <person name="Gutwein M."/>
            <person name="Lucas J."/>
            <person name="Kovtun M."/>
            <person name="Corcoran D."/>
            <person name="Baugh L.R."/>
            <person name="Kiontke K."/>
            <person name="Gunsalus K."/>
            <person name="Fitch D.H."/>
            <person name="Piano F."/>
        </authorList>
    </citation>
    <scope>NUCLEOTIDE SEQUENCE [LARGE SCALE GENOMIC DNA]</scope>
    <source>
        <strain evidence="2">PF1309</strain>
    </source>
</reference>
<dbReference type="InterPro" id="IPR002921">
    <property type="entry name" value="Fungal_lipase-type"/>
</dbReference>
<dbReference type="InterPro" id="IPR029058">
    <property type="entry name" value="AB_hydrolase_fold"/>
</dbReference>
<sequence length="310" mass="34642">MGKAVVQREPFRCPVKHPSSKGRRYTDALGRSLYAVAISTKADNISDCLSNVRPDIKLVKSYTVDCDASSNQCTGILAVSKEAKALYVAYKGSSFDKQLLAEFMHGLAAQLGAWEKFESEEAGVITYFHLAFYRLFVESGMKEDLIDLAAKYPNYRIWTIGHSLGGSLASMTALYLVKTGSFDASKIRLVTWGEPRTGNVAFAKEIEQLIQFRYRVVKKNDAITNLPASLDPNTPLLTASMYERQPLFYRYLVHYDNNMKRGDPFKICSLSDDHACRNLALAADFSDHTSYYGVVSDEFVKAECPPSMLL</sequence>
<dbReference type="PANTHER" id="PTHR45908:SF15">
    <property type="entry name" value="FUNGAL LIPASE-LIKE DOMAIN-CONTAINING PROTEIN"/>
    <property type="match status" value="1"/>
</dbReference>
<dbReference type="STRING" id="2018661.A0A2A2JTD7"/>
<dbReference type="Proteomes" id="UP000218231">
    <property type="component" value="Unassembled WGS sequence"/>
</dbReference>
<name>A0A2A2JTD7_9BILA</name>
<dbReference type="PANTHER" id="PTHR45908">
    <property type="entry name" value="PROTEIN CBG11750-RELATED"/>
    <property type="match status" value="1"/>
</dbReference>
<dbReference type="GO" id="GO:0006629">
    <property type="term" value="P:lipid metabolic process"/>
    <property type="evidence" value="ECO:0007669"/>
    <property type="project" value="InterPro"/>
</dbReference>
<organism evidence="2 3">
    <name type="scientific">Diploscapter pachys</name>
    <dbReference type="NCBI Taxonomy" id="2018661"/>
    <lineage>
        <taxon>Eukaryota</taxon>
        <taxon>Metazoa</taxon>
        <taxon>Ecdysozoa</taxon>
        <taxon>Nematoda</taxon>
        <taxon>Chromadorea</taxon>
        <taxon>Rhabditida</taxon>
        <taxon>Rhabditina</taxon>
        <taxon>Rhabditomorpha</taxon>
        <taxon>Rhabditoidea</taxon>
        <taxon>Rhabditidae</taxon>
        <taxon>Diploscapter</taxon>
    </lineage>
</organism>
<protein>
    <recommendedName>
        <fullName evidence="1">Fungal lipase-type domain-containing protein</fullName>
    </recommendedName>
</protein>
<accession>A0A2A2JTD7</accession>
<dbReference type="Pfam" id="PF01764">
    <property type="entry name" value="Lipase_3"/>
    <property type="match status" value="1"/>
</dbReference>
<dbReference type="OrthoDB" id="426718at2759"/>
<gene>
    <name evidence="2" type="ORF">WR25_08333</name>
</gene>
<proteinExistence type="predicted"/>
<dbReference type="CDD" id="cd00519">
    <property type="entry name" value="Lipase_3"/>
    <property type="match status" value="1"/>
</dbReference>